<evidence type="ECO:0000313" key="2">
    <source>
        <dbReference type="EMBL" id="GMT10212.1"/>
    </source>
</evidence>
<sequence>FFGLRRSEEPSKQEAPPVPSAPPVPKSEPPSDPAANHVPSSAPTQAAPVPSPAPTKVAPVPTSAPAPAAPVPSPVPSKPATPSPVAPVSSLSKENFACRRKESKKKKEEVKKRTIGSREGRKSKTELSKSKESVSSQQQKKPGSRELARTRGSKEKPNKRSRTSSGEKIPNRKKAISTPERPAQRTANIKRSCVTEMSENEKTTEVDPNKTLASECEKRTVTVNSECEKKPGVKKEKTIRRRMKDAALASSRQLRRASNSLTDSAKKLSAVVSRPIKERSLNKFMERVKQRKERRLKANSESMQLRESEDAFPTMQGVSADNVVKEGPPSEKSDKSEIETRSEKSDRDKRKIGSSNNKDVDKIFPNLSKDKKKNTKTRSNSGSKASKRTFLSGRRKKKDNEIFVNGKPFWMRAGKLTQEERNEITQDDLPLNAEVIVDVKNGKIELPVLPNTPFKFDPYADMGTLKERDKIFFTHKMLFANTIRSMINTSEVIGDTDTDTGNTDIEKTVEKKTLSDENTSAKKITLLPHPKTSTLYNRTLPTGKMGTERYEWTGKGCV</sequence>
<feature type="compositionally biased region" description="Pro residues" evidence="1">
    <location>
        <begin position="62"/>
        <end position="85"/>
    </location>
</feature>
<evidence type="ECO:0000256" key="1">
    <source>
        <dbReference type="SAM" id="MobiDB-lite"/>
    </source>
</evidence>
<feature type="compositionally biased region" description="Basic and acidic residues" evidence="1">
    <location>
        <begin position="199"/>
        <end position="208"/>
    </location>
</feature>
<evidence type="ECO:0000313" key="3">
    <source>
        <dbReference type="Proteomes" id="UP001432322"/>
    </source>
</evidence>
<dbReference type="AlphaFoldDB" id="A0AAV5UVD9"/>
<feature type="region of interest" description="Disordered" evidence="1">
    <location>
        <begin position="287"/>
        <end position="397"/>
    </location>
</feature>
<feature type="compositionally biased region" description="Basic and acidic residues" evidence="1">
    <location>
        <begin position="328"/>
        <end position="351"/>
    </location>
</feature>
<feature type="region of interest" description="Disordered" evidence="1">
    <location>
        <begin position="1"/>
        <end position="211"/>
    </location>
</feature>
<feature type="compositionally biased region" description="Low complexity" evidence="1">
    <location>
        <begin position="246"/>
        <end position="261"/>
    </location>
</feature>
<accession>A0AAV5UVD9</accession>
<feature type="compositionally biased region" description="Basic and acidic residues" evidence="1">
    <location>
        <begin position="1"/>
        <end position="12"/>
    </location>
</feature>
<name>A0AAV5UVD9_9BILA</name>
<organism evidence="2 3">
    <name type="scientific">Pristionchus fissidentatus</name>
    <dbReference type="NCBI Taxonomy" id="1538716"/>
    <lineage>
        <taxon>Eukaryota</taxon>
        <taxon>Metazoa</taxon>
        <taxon>Ecdysozoa</taxon>
        <taxon>Nematoda</taxon>
        <taxon>Chromadorea</taxon>
        <taxon>Rhabditida</taxon>
        <taxon>Rhabditina</taxon>
        <taxon>Diplogasteromorpha</taxon>
        <taxon>Diplogasteroidea</taxon>
        <taxon>Neodiplogasteridae</taxon>
        <taxon>Pristionchus</taxon>
    </lineage>
</organism>
<feature type="compositionally biased region" description="Basic and acidic residues" evidence="1">
    <location>
        <begin position="96"/>
        <end position="132"/>
    </location>
</feature>
<feature type="non-terminal residue" evidence="2">
    <location>
        <position position="1"/>
    </location>
</feature>
<dbReference type="EMBL" id="BTSY01000001">
    <property type="protein sequence ID" value="GMT10212.1"/>
    <property type="molecule type" value="Genomic_DNA"/>
</dbReference>
<feature type="region of interest" description="Disordered" evidence="1">
    <location>
        <begin position="246"/>
        <end position="266"/>
    </location>
</feature>
<gene>
    <name evidence="2" type="ORF">PFISCL1PPCAC_1509</name>
</gene>
<protein>
    <submittedName>
        <fullName evidence="2">Uncharacterized protein</fullName>
    </submittedName>
</protein>
<dbReference type="Proteomes" id="UP001432322">
    <property type="component" value="Unassembled WGS sequence"/>
</dbReference>
<proteinExistence type="predicted"/>
<reference evidence="2" key="1">
    <citation type="submission" date="2023-10" db="EMBL/GenBank/DDBJ databases">
        <title>Genome assembly of Pristionchus species.</title>
        <authorList>
            <person name="Yoshida K."/>
            <person name="Sommer R.J."/>
        </authorList>
    </citation>
    <scope>NUCLEOTIDE SEQUENCE</scope>
    <source>
        <strain evidence="2">RS5133</strain>
    </source>
</reference>
<feature type="compositionally biased region" description="Pro residues" evidence="1">
    <location>
        <begin position="16"/>
        <end position="32"/>
    </location>
</feature>
<dbReference type="InterPro" id="IPR008569">
    <property type="entry name" value="DUF851"/>
</dbReference>
<keyword evidence="3" id="KW-1185">Reference proteome</keyword>
<dbReference type="Pfam" id="PF05867">
    <property type="entry name" value="DUF851"/>
    <property type="match status" value="1"/>
</dbReference>
<feature type="compositionally biased region" description="Basic and acidic residues" evidence="1">
    <location>
        <begin position="143"/>
        <end position="158"/>
    </location>
</feature>
<comment type="caution">
    <text evidence="2">The sequence shown here is derived from an EMBL/GenBank/DDBJ whole genome shotgun (WGS) entry which is preliminary data.</text>
</comment>